<sequence>QEKPEVVIIADPPIADTPTTGSKGAIEEEKLMEIVETESDKQPELEKLTEQIKEMKEKIEILEKEKYGKAAIKLAKQLESINAKEEETSNEPFLEIVSEIGSQEEEDPRANVLPAQPVYAKAGGQNVENITNPEKFARIMQVKRQAKEKRIAQDENKAKLDKVKSGNFQQPAGNPNDKIKY</sequence>
<dbReference type="WBParaSite" id="nRc.2.0.1.t11505-RA">
    <property type="protein sequence ID" value="nRc.2.0.1.t11505-RA"/>
    <property type="gene ID" value="nRc.2.0.1.g11505"/>
</dbReference>
<organism evidence="2 3">
    <name type="scientific">Romanomermis culicivorax</name>
    <name type="common">Nematode worm</name>
    <dbReference type="NCBI Taxonomy" id="13658"/>
    <lineage>
        <taxon>Eukaryota</taxon>
        <taxon>Metazoa</taxon>
        <taxon>Ecdysozoa</taxon>
        <taxon>Nematoda</taxon>
        <taxon>Enoplea</taxon>
        <taxon>Dorylaimia</taxon>
        <taxon>Mermithida</taxon>
        <taxon>Mermithoidea</taxon>
        <taxon>Mermithidae</taxon>
        <taxon>Romanomermis</taxon>
    </lineage>
</organism>
<proteinExistence type="predicted"/>
<dbReference type="Proteomes" id="UP000887565">
    <property type="component" value="Unplaced"/>
</dbReference>
<reference evidence="3" key="1">
    <citation type="submission" date="2022-11" db="UniProtKB">
        <authorList>
            <consortium name="WormBaseParasite"/>
        </authorList>
    </citation>
    <scope>IDENTIFICATION</scope>
</reference>
<keyword evidence="2" id="KW-1185">Reference proteome</keyword>
<feature type="compositionally biased region" description="Basic and acidic residues" evidence="1">
    <location>
        <begin position="148"/>
        <end position="164"/>
    </location>
</feature>
<feature type="region of interest" description="Disordered" evidence="1">
    <location>
        <begin position="147"/>
        <end position="181"/>
    </location>
</feature>
<protein>
    <submittedName>
        <fullName evidence="3">Uncharacterized protein</fullName>
    </submittedName>
</protein>
<evidence type="ECO:0000256" key="1">
    <source>
        <dbReference type="SAM" id="MobiDB-lite"/>
    </source>
</evidence>
<accession>A0A915IBF7</accession>
<name>A0A915IBF7_ROMCU</name>
<dbReference type="AlphaFoldDB" id="A0A915IBF7"/>
<evidence type="ECO:0000313" key="3">
    <source>
        <dbReference type="WBParaSite" id="nRc.2.0.1.t11505-RA"/>
    </source>
</evidence>
<evidence type="ECO:0000313" key="2">
    <source>
        <dbReference type="Proteomes" id="UP000887565"/>
    </source>
</evidence>